<evidence type="ECO:0000313" key="2">
    <source>
        <dbReference type="Proteomes" id="UP001165580"/>
    </source>
</evidence>
<gene>
    <name evidence="1" type="ORF">NVV95_18365</name>
</gene>
<feature type="non-terminal residue" evidence="1">
    <location>
        <position position="1"/>
    </location>
</feature>
<comment type="caution">
    <text evidence="1">The sequence shown here is derived from an EMBL/GenBank/DDBJ whole genome shotgun (WGS) entry which is preliminary data.</text>
</comment>
<dbReference type="RefSeq" id="WP_259488031.1">
    <property type="nucleotide sequence ID" value="NZ_JANTEZ010000016.1"/>
</dbReference>
<name>A0ABT2GK22_9MICO</name>
<dbReference type="Proteomes" id="UP001165580">
    <property type="component" value="Unassembled WGS sequence"/>
</dbReference>
<accession>A0ABT2GK22</accession>
<protein>
    <submittedName>
        <fullName evidence="1">Uncharacterized protein</fullName>
    </submittedName>
</protein>
<keyword evidence="2" id="KW-1185">Reference proteome</keyword>
<reference evidence="1" key="1">
    <citation type="submission" date="2022-08" db="EMBL/GenBank/DDBJ databases">
        <authorList>
            <person name="Deng Y."/>
            <person name="Han X.-F."/>
            <person name="Zhang Y.-Q."/>
        </authorList>
    </citation>
    <scope>NUCLEOTIDE SEQUENCE</scope>
    <source>
        <strain evidence="1">CPCC 205716</strain>
    </source>
</reference>
<proteinExistence type="predicted"/>
<sequence length="63" mass="6773">VMFLLVTPQVRKAEELTGLKRDIRSSLSGRPSLVGIGTKDEKITTPNTSLGHVDLTGQKLVLG</sequence>
<organism evidence="1 2">
    <name type="scientific">Herbiconiux gentiana</name>
    <dbReference type="NCBI Taxonomy" id="2970912"/>
    <lineage>
        <taxon>Bacteria</taxon>
        <taxon>Bacillati</taxon>
        <taxon>Actinomycetota</taxon>
        <taxon>Actinomycetes</taxon>
        <taxon>Micrococcales</taxon>
        <taxon>Microbacteriaceae</taxon>
        <taxon>Herbiconiux</taxon>
    </lineage>
</organism>
<evidence type="ECO:0000313" key="1">
    <source>
        <dbReference type="EMBL" id="MCS5716513.1"/>
    </source>
</evidence>
<dbReference type="EMBL" id="JANTEZ010000016">
    <property type="protein sequence ID" value="MCS5716513.1"/>
    <property type="molecule type" value="Genomic_DNA"/>
</dbReference>